<dbReference type="SUPFAM" id="SSF75217">
    <property type="entry name" value="alpha/beta knot"/>
    <property type="match status" value="1"/>
</dbReference>
<dbReference type="Gene3D" id="3.40.1280.10">
    <property type="match status" value="1"/>
</dbReference>
<proteinExistence type="predicted"/>
<evidence type="ECO:0000259" key="1">
    <source>
        <dbReference type="Pfam" id="PF04452"/>
    </source>
</evidence>
<dbReference type="EMBL" id="HBGE01103089">
    <property type="protein sequence ID" value="CAD9184710.1"/>
    <property type="molecule type" value="Transcribed_RNA"/>
</dbReference>
<dbReference type="InterPro" id="IPR046886">
    <property type="entry name" value="RsmE_MTase_dom"/>
</dbReference>
<evidence type="ECO:0000313" key="2">
    <source>
        <dbReference type="EMBL" id="CAD9184710.1"/>
    </source>
</evidence>
<dbReference type="InterPro" id="IPR029026">
    <property type="entry name" value="tRNA_m1G_MTases_N"/>
</dbReference>
<protein>
    <recommendedName>
        <fullName evidence="1">Ribosomal RNA small subunit methyltransferase E methyltransferase domain-containing protein</fullName>
    </recommendedName>
</protein>
<gene>
    <name evidence="2" type="ORF">ACAT0790_LOCUS61484</name>
</gene>
<reference evidence="2" key="1">
    <citation type="submission" date="2021-01" db="EMBL/GenBank/DDBJ databases">
        <authorList>
            <person name="Corre E."/>
            <person name="Pelletier E."/>
            <person name="Niang G."/>
            <person name="Scheremetjew M."/>
            <person name="Finn R."/>
            <person name="Kale V."/>
            <person name="Holt S."/>
            <person name="Cochrane G."/>
            <person name="Meng A."/>
            <person name="Brown T."/>
            <person name="Cohen L."/>
        </authorList>
    </citation>
    <scope>NUCLEOTIDE SEQUENCE</scope>
    <source>
        <strain evidence="2">OF101</strain>
    </source>
</reference>
<sequence length="176" mass="18028">MLPQIAQLGVGTLILCGAAKVDAHYFNSSVLVPETLRGHLAEGLACAGDTAVPRTAAVQELGALLQEGGELDRLVPRGEAVRLVAHPGGTNGSTELLNVPRPGGAGASRPWRVLLAVGPEAGWEEPEELALLEAAGFRCVTAGPRVLRSDVATSALLALAGELLLQWDAEGGGEAT</sequence>
<organism evidence="2">
    <name type="scientific">Alexandrium catenella</name>
    <name type="common">Red tide dinoflagellate</name>
    <name type="synonym">Gonyaulax catenella</name>
    <dbReference type="NCBI Taxonomy" id="2925"/>
    <lineage>
        <taxon>Eukaryota</taxon>
        <taxon>Sar</taxon>
        <taxon>Alveolata</taxon>
        <taxon>Dinophyceae</taxon>
        <taxon>Gonyaulacales</taxon>
        <taxon>Pyrocystaceae</taxon>
        <taxon>Alexandrium</taxon>
    </lineage>
</organism>
<accession>A0A7S1S4U9</accession>
<dbReference type="AlphaFoldDB" id="A0A7S1S4U9"/>
<name>A0A7S1S4U9_ALECA</name>
<dbReference type="InterPro" id="IPR029028">
    <property type="entry name" value="Alpha/beta_knot_MTases"/>
</dbReference>
<feature type="domain" description="Ribosomal RNA small subunit methyltransferase E methyltransferase" evidence="1">
    <location>
        <begin position="2"/>
        <end position="159"/>
    </location>
</feature>
<dbReference type="Pfam" id="PF04452">
    <property type="entry name" value="Methyltrans_RNA"/>
    <property type="match status" value="1"/>
</dbReference>